<dbReference type="InterPro" id="IPR012338">
    <property type="entry name" value="Beta-lactam/transpept-like"/>
</dbReference>
<dbReference type="RefSeq" id="WP_256537929.1">
    <property type="nucleotide sequence ID" value="NZ_JANHOH010000001.1"/>
</dbReference>
<dbReference type="PANTHER" id="PTHR46825">
    <property type="entry name" value="D-ALANYL-D-ALANINE-CARBOXYPEPTIDASE/ENDOPEPTIDASE AMPH"/>
    <property type="match status" value="1"/>
</dbReference>
<dbReference type="Gene3D" id="3.40.710.10">
    <property type="entry name" value="DD-peptidase/beta-lactamase superfamily"/>
    <property type="match status" value="1"/>
</dbReference>
<accession>A0ABT1SZF7</accession>
<dbReference type="SUPFAM" id="SSF56601">
    <property type="entry name" value="beta-lactamase/transpeptidase-like"/>
    <property type="match status" value="1"/>
</dbReference>
<sequence>MLISAVAQVPAQSLPDSAAKKIDALFKKWDNSSSPGYAVGVVRNDSLIFAKGYGVANLEYNIPIAPETIFHMASVSKQFTAFSIVLLARQGKLNLDDDIHKYLPWFPDLKVKITVRNLLNHTSGIRDQWQLLAIAGTRLHDVITQDQIIKILGKQQALNFNPGEEWSYSNSGYTMLAEIVRAVSGKSLRQFTDSVFFKPLGMKNTNFHDDYTEIVPNRSYSYDRKDDTHFQNSILSYSVAGATSLFTNVDDMSKWVMNFYNHKVGDQQDIEQLTQKGKLNNGKEQNYALGISVDDYKGHKRYSHDGGDAGYRTSVSVFPDQKMGFIVFSNLGDTDPGGKAAQLSDLFMKDLSPKKDSPKPTVADSAAIFNDTLAIKKILGNYIADDGIRFGFQLKDKKLYLEQNGHINQLARGTKDTLVMPKFPDVRFVFKVKSPKETILDEYWPQGHRRLVRYNAVAKQTDKQLLAYTGNYYCPELDCSYQIVLKDHRLLLTNSKYNESPLNLYGDDQLINDFWWMSNLKILRNNKDQITGFEVNSGRIKHLLFKKEPELRD</sequence>
<dbReference type="EMBL" id="JANHOH010000001">
    <property type="protein sequence ID" value="MCQ6957735.1"/>
    <property type="molecule type" value="Genomic_DNA"/>
</dbReference>
<dbReference type="InterPro" id="IPR050491">
    <property type="entry name" value="AmpC-like"/>
</dbReference>
<protein>
    <submittedName>
        <fullName evidence="2">Beta-lactamase family protein</fullName>
    </submittedName>
</protein>
<dbReference type="PANTHER" id="PTHR46825:SF9">
    <property type="entry name" value="BETA-LACTAMASE-RELATED DOMAIN-CONTAINING PROTEIN"/>
    <property type="match status" value="1"/>
</dbReference>
<dbReference type="Pfam" id="PF00144">
    <property type="entry name" value="Beta-lactamase"/>
    <property type="match status" value="1"/>
</dbReference>
<reference evidence="2 3" key="1">
    <citation type="submission" date="2022-07" db="EMBL/GenBank/DDBJ databases">
        <title>Mucilaginibacter sp. JC4.</title>
        <authorList>
            <person name="Le V."/>
            <person name="Ko S.-R."/>
            <person name="Ahn C.-Y."/>
            <person name="Oh H.-M."/>
        </authorList>
    </citation>
    <scope>NUCLEOTIDE SEQUENCE [LARGE SCALE GENOMIC DNA]</scope>
    <source>
        <strain evidence="2 3">JC4</strain>
    </source>
</reference>
<evidence type="ECO:0000259" key="1">
    <source>
        <dbReference type="Pfam" id="PF00144"/>
    </source>
</evidence>
<organism evidence="2 3">
    <name type="scientific">Mucilaginibacter aquariorum</name>
    <dbReference type="NCBI Taxonomy" id="2967225"/>
    <lineage>
        <taxon>Bacteria</taxon>
        <taxon>Pseudomonadati</taxon>
        <taxon>Bacteroidota</taxon>
        <taxon>Sphingobacteriia</taxon>
        <taxon>Sphingobacteriales</taxon>
        <taxon>Sphingobacteriaceae</taxon>
        <taxon>Mucilaginibacter</taxon>
    </lineage>
</organism>
<evidence type="ECO:0000313" key="3">
    <source>
        <dbReference type="Proteomes" id="UP001204376"/>
    </source>
</evidence>
<comment type="caution">
    <text evidence="2">The sequence shown here is derived from an EMBL/GenBank/DDBJ whole genome shotgun (WGS) entry which is preliminary data.</text>
</comment>
<gene>
    <name evidence="2" type="ORF">NPE20_07195</name>
</gene>
<proteinExistence type="predicted"/>
<feature type="domain" description="Beta-lactamase-related" evidence="1">
    <location>
        <begin position="28"/>
        <end position="338"/>
    </location>
</feature>
<keyword evidence="3" id="KW-1185">Reference proteome</keyword>
<name>A0ABT1SZF7_9SPHI</name>
<dbReference type="InterPro" id="IPR001466">
    <property type="entry name" value="Beta-lactam-related"/>
</dbReference>
<dbReference type="Proteomes" id="UP001204376">
    <property type="component" value="Unassembled WGS sequence"/>
</dbReference>
<evidence type="ECO:0000313" key="2">
    <source>
        <dbReference type="EMBL" id="MCQ6957735.1"/>
    </source>
</evidence>